<protein>
    <submittedName>
        <fullName evidence="2">Uncharacterized protein</fullName>
    </submittedName>
</protein>
<organism evidence="2">
    <name type="scientific">Lygus hesperus</name>
    <name type="common">Western plant bug</name>
    <dbReference type="NCBI Taxonomy" id="30085"/>
    <lineage>
        <taxon>Eukaryota</taxon>
        <taxon>Metazoa</taxon>
        <taxon>Ecdysozoa</taxon>
        <taxon>Arthropoda</taxon>
        <taxon>Hexapoda</taxon>
        <taxon>Insecta</taxon>
        <taxon>Pterygota</taxon>
        <taxon>Neoptera</taxon>
        <taxon>Paraneoptera</taxon>
        <taxon>Hemiptera</taxon>
        <taxon>Heteroptera</taxon>
        <taxon>Panheteroptera</taxon>
        <taxon>Cimicomorpha</taxon>
        <taxon>Miridae</taxon>
        <taxon>Mirini</taxon>
        <taxon>Lygus</taxon>
    </lineage>
</organism>
<dbReference type="EMBL" id="GDHC01013722">
    <property type="protein sequence ID" value="JAQ04907.1"/>
    <property type="molecule type" value="Transcribed_RNA"/>
</dbReference>
<dbReference type="AlphaFoldDB" id="A0A146LCY0"/>
<feature type="compositionally biased region" description="Polar residues" evidence="1">
    <location>
        <begin position="62"/>
        <end position="73"/>
    </location>
</feature>
<accession>A0A146LCY0</accession>
<feature type="region of interest" description="Disordered" evidence="1">
    <location>
        <begin position="35"/>
        <end position="107"/>
    </location>
</feature>
<gene>
    <name evidence="2" type="ORF">g.40954</name>
</gene>
<reference evidence="2" key="1">
    <citation type="journal article" date="2016" name="Gigascience">
        <title>De novo construction of an expanded transcriptome assembly for the western tarnished plant bug, Lygus hesperus.</title>
        <authorList>
            <person name="Tassone E.E."/>
            <person name="Geib S.M."/>
            <person name="Hall B."/>
            <person name="Fabrick J.A."/>
            <person name="Brent C.S."/>
            <person name="Hull J.J."/>
        </authorList>
    </citation>
    <scope>NUCLEOTIDE SEQUENCE</scope>
</reference>
<feature type="compositionally biased region" description="Basic and acidic residues" evidence="1">
    <location>
        <begin position="93"/>
        <end position="107"/>
    </location>
</feature>
<evidence type="ECO:0000256" key="1">
    <source>
        <dbReference type="SAM" id="MobiDB-lite"/>
    </source>
</evidence>
<feature type="compositionally biased region" description="Polar residues" evidence="1">
    <location>
        <begin position="35"/>
        <end position="51"/>
    </location>
</feature>
<proteinExistence type="predicted"/>
<evidence type="ECO:0000313" key="2">
    <source>
        <dbReference type="EMBL" id="JAQ04907.1"/>
    </source>
</evidence>
<name>A0A146LCY0_LYGHE</name>
<sequence>MEGFLHGTDEVHNDTTYRNMQRAKHNHDILFSTKPKASSSDVQVTTIQNGKSLPPSPCCQVVNGSISKAASDNKSSKPREQSEVPCMTQQEMTAKHVTEKTPVKHSL</sequence>